<protein>
    <recommendedName>
        <fullName evidence="4">Nuclear transport factor 2 family protein</fullName>
    </recommendedName>
</protein>
<reference evidence="2 3" key="1">
    <citation type="submission" date="2019-09" db="EMBL/GenBank/DDBJ databases">
        <title>Genomes of family Cryomorphaceae.</title>
        <authorList>
            <person name="Bowman J.P."/>
        </authorList>
    </citation>
    <scope>NUCLEOTIDE SEQUENCE [LARGE SCALE GENOMIC DNA]</scope>
    <source>
        <strain evidence="2 3">LMG 25704</strain>
    </source>
</reference>
<dbReference type="OrthoDB" id="8754772at2"/>
<dbReference type="Proteomes" id="UP000468650">
    <property type="component" value="Unassembled WGS sequence"/>
</dbReference>
<dbReference type="InterPro" id="IPR032710">
    <property type="entry name" value="NTF2-like_dom_sf"/>
</dbReference>
<dbReference type="RefSeq" id="WP_151667784.1">
    <property type="nucleotide sequence ID" value="NZ_WBVO01000008.1"/>
</dbReference>
<gene>
    <name evidence="2" type="ORF">F8C67_10405</name>
</gene>
<dbReference type="SUPFAM" id="SSF54427">
    <property type="entry name" value="NTF2-like"/>
    <property type="match status" value="1"/>
</dbReference>
<dbReference type="AlphaFoldDB" id="A0A6N6RH72"/>
<evidence type="ECO:0008006" key="4">
    <source>
        <dbReference type="Google" id="ProtNLM"/>
    </source>
</evidence>
<dbReference type="EMBL" id="WBVO01000008">
    <property type="protein sequence ID" value="KAB2808689.1"/>
    <property type="molecule type" value="Genomic_DNA"/>
</dbReference>
<keyword evidence="3" id="KW-1185">Reference proteome</keyword>
<accession>A0A6N6RH72</accession>
<dbReference type="Gene3D" id="3.10.450.50">
    <property type="match status" value="1"/>
</dbReference>
<organism evidence="2 3">
    <name type="scientific">Phaeocystidibacter luteus</name>
    <dbReference type="NCBI Taxonomy" id="911197"/>
    <lineage>
        <taxon>Bacteria</taxon>
        <taxon>Pseudomonadati</taxon>
        <taxon>Bacteroidota</taxon>
        <taxon>Flavobacteriia</taxon>
        <taxon>Flavobacteriales</taxon>
        <taxon>Phaeocystidibacteraceae</taxon>
        <taxon>Phaeocystidibacter</taxon>
    </lineage>
</organism>
<proteinExistence type="predicted"/>
<sequence>MKSLFLAALSLLLASNLMVAQPDSQDEEREIVAVTELMLEIVSGVPGDEYDWDTFLSLFMPNGNLSAIFPDTSGNYTVHEGMVQDWISRAGPHYERMDFFETADSTFVLHTGKVAQVWQYYHTYTSTGDTLSTGVNAYHLIKHEGRWKVAHLMWDTLTEKEEE</sequence>
<keyword evidence="1" id="KW-0732">Signal</keyword>
<evidence type="ECO:0000313" key="2">
    <source>
        <dbReference type="EMBL" id="KAB2808689.1"/>
    </source>
</evidence>
<evidence type="ECO:0000256" key="1">
    <source>
        <dbReference type="SAM" id="SignalP"/>
    </source>
</evidence>
<name>A0A6N6RH72_9FLAO</name>
<feature type="signal peptide" evidence="1">
    <location>
        <begin position="1"/>
        <end position="20"/>
    </location>
</feature>
<evidence type="ECO:0000313" key="3">
    <source>
        <dbReference type="Proteomes" id="UP000468650"/>
    </source>
</evidence>
<comment type="caution">
    <text evidence="2">The sequence shown here is derived from an EMBL/GenBank/DDBJ whole genome shotgun (WGS) entry which is preliminary data.</text>
</comment>
<feature type="chain" id="PRO_5026779637" description="Nuclear transport factor 2 family protein" evidence="1">
    <location>
        <begin position="21"/>
        <end position="163"/>
    </location>
</feature>